<dbReference type="PROSITE" id="PS51318">
    <property type="entry name" value="TAT"/>
    <property type="match status" value="1"/>
</dbReference>
<organism evidence="18 19">
    <name type="scientific">Paraburkholderia steynii</name>
    <dbReference type="NCBI Taxonomy" id="1245441"/>
    <lineage>
        <taxon>Bacteria</taxon>
        <taxon>Pseudomonadati</taxon>
        <taxon>Pseudomonadota</taxon>
        <taxon>Betaproteobacteria</taxon>
        <taxon>Burkholderiales</taxon>
        <taxon>Burkholderiaceae</taxon>
        <taxon>Paraburkholderia</taxon>
    </lineage>
</organism>
<dbReference type="Pfam" id="PF20628">
    <property type="entry name" value="Dyp_perox_C"/>
    <property type="match status" value="1"/>
</dbReference>
<evidence type="ECO:0000256" key="14">
    <source>
        <dbReference type="PIRSR" id="PIRSR606313-2"/>
    </source>
</evidence>
<comment type="cofactor">
    <cofactor evidence="13 15">
        <name>heme b</name>
        <dbReference type="ChEBI" id="CHEBI:60344"/>
    </cofactor>
    <text evidence="13 15">Binds 1 heme b (iron(II)-protoporphyrin IX) group non-covalently per subunit.</text>
</comment>
<dbReference type="GO" id="GO:0005829">
    <property type="term" value="C:cytosol"/>
    <property type="evidence" value="ECO:0007669"/>
    <property type="project" value="TreeGrafter"/>
</dbReference>
<dbReference type="RefSeq" id="WP_091776846.1">
    <property type="nucleotide sequence ID" value="NZ_FNDI01000003.1"/>
</dbReference>
<evidence type="ECO:0000256" key="6">
    <source>
        <dbReference type="ARBA" id="ARBA00022729"/>
    </source>
</evidence>
<evidence type="ECO:0000259" key="16">
    <source>
        <dbReference type="Pfam" id="PF04261"/>
    </source>
</evidence>
<dbReference type="EMBL" id="FNDI01000003">
    <property type="protein sequence ID" value="SDH29983.1"/>
    <property type="molecule type" value="Genomic_DNA"/>
</dbReference>
<evidence type="ECO:0000256" key="10">
    <source>
        <dbReference type="ARBA" id="ARBA00033771"/>
    </source>
</evidence>
<dbReference type="Proteomes" id="UP000198900">
    <property type="component" value="Unassembled WGS sequence"/>
</dbReference>
<dbReference type="InterPro" id="IPR006314">
    <property type="entry name" value="Dyp_peroxidase"/>
</dbReference>
<sequence length="430" mass="46544">MTNDQSPPSRPGRRGFLKAGGAAVAAGAGLATSGVTHAALTRTHADDLQRQIEPFYGAHQGGVVTPQQSHSYVAAFDLKTDKREEVIALLREWSQAAARMTQGKPAGSLETADDKPAADSADVLGLGASSLTITFGFGPGLFTSRDGKDRYGLASKRPASLVDLPRFNGDQLIAEKTGGDLFVQACANDAQVAFHAVRQLARMGYGAIQMRWGQAGFLSGPKGQTPRNLMGFKDGTNNPSTAKPPLMNQFVWASAADAPWMQGGTYTVVRRIRITLEHWDQMELGFQEQVFGRHKYSGAPIGQKNEFDAVDLKAADKDGNPVIPDNSHVRLSNQANNAGAQILRRSYSYNDGTNFYIERWPPWRQETEYDAGLIFIAHQADPRTGFIPINEKLSKFDVMNQFTTHIGSAIFAVPPGAREGSYVGAGLFEA</sequence>
<dbReference type="PROSITE" id="PS51404">
    <property type="entry name" value="DYP_PEROXIDASE"/>
    <property type="match status" value="1"/>
</dbReference>
<evidence type="ECO:0000256" key="8">
    <source>
        <dbReference type="ARBA" id="ARBA00023004"/>
    </source>
</evidence>
<evidence type="ECO:0000256" key="15">
    <source>
        <dbReference type="RuleBase" id="RU365017"/>
    </source>
</evidence>
<dbReference type="GO" id="GO:0004601">
    <property type="term" value="F:peroxidase activity"/>
    <property type="evidence" value="ECO:0007669"/>
    <property type="project" value="UniProtKB-KW"/>
</dbReference>
<gene>
    <name evidence="18" type="ORF">SAMN04487926_103410</name>
</gene>
<reference evidence="18" key="1">
    <citation type="submission" date="2016-10" db="EMBL/GenBank/DDBJ databases">
        <authorList>
            <person name="Varghese N."/>
            <person name="Submissions S."/>
        </authorList>
    </citation>
    <scope>NUCLEOTIDE SEQUENCE [LARGE SCALE GENOMIC DNA]</scope>
    <source>
        <strain evidence="18">YR281</strain>
    </source>
</reference>
<dbReference type="InterPro" id="IPR006313">
    <property type="entry name" value="EfeB/EfeN"/>
</dbReference>
<name>A0A7Z7B6Y6_9BURK</name>
<dbReference type="InterPro" id="IPR048327">
    <property type="entry name" value="Dyp_perox_N"/>
</dbReference>
<dbReference type="InterPro" id="IPR048328">
    <property type="entry name" value="Dyp_perox_C"/>
</dbReference>
<feature type="domain" description="Dyp-type peroxidase N-terminal" evidence="16">
    <location>
        <begin position="60"/>
        <end position="217"/>
    </location>
</feature>
<dbReference type="NCBIfam" id="TIGR01412">
    <property type="entry name" value="tat_substr_1"/>
    <property type="match status" value="1"/>
</dbReference>
<comment type="caution">
    <text evidence="18">The sequence shown here is derived from an EMBL/GenBank/DDBJ whole genome shotgun (WGS) entry which is preliminary data.</text>
</comment>
<dbReference type="GO" id="GO:0004325">
    <property type="term" value="F:ferrochelatase activity"/>
    <property type="evidence" value="ECO:0007669"/>
    <property type="project" value="UniProtKB-EC"/>
</dbReference>
<dbReference type="GO" id="GO:0020037">
    <property type="term" value="F:heme binding"/>
    <property type="evidence" value="ECO:0007669"/>
    <property type="project" value="InterPro"/>
</dbReference>
<evidence type="ECO:0000313" key="18">
    <source>
        <dbReference type="EMBL" id="SDH29983.1"/>
    </source>
</evidence>
<keyword evidence="19" id="KW-1185">Reference proteome</keyword>
<comment type="similarity">
    <text evidence="2">Belongs to the DyP-type peroxidase family. EfeB subfamily.</text>
</comment>
<keyword evidence="9" id="KW-0456">Lyase</keyword>
<keyword evidence="6" id="KW-0732">Signal</keyword>
<dbReference type="GO" id="GO:0030313">
    <property type="term" value="C:cell envelope"/>
    <property type="evidence" value="ECO:0007669"/>
    <property type="project" value="UniProtKB-SubCell"/>
</dbReference>
<keyword evidence="8 13" id="KW-0408">Iron</keyword>
<keyword evidence="7 15" id="KW-0560">Oxidoreductase</keyword>
<evidence type="ECO:0000256" key="12">
    <source>
        <dbReference type="ARBA" id="ARBA00048856"/>
    </source>
</evidence>
<feature type="binding site" evidence="14">
    <location>
        <position position="293"/>
    </location>
    <ligand>
        <name>protoporphyrin IX</name>
        <dbReference type="ChEBI" id="CHEBI:57306"/>
    </ligand>
</feature>
<feature type="domain" description="Dyp-type peroxidase C-terminal" evidence="17">
    <location>
        <begin position="225"/>
        <end position="417"/>
    </location>
</feature>
<dbReference type="PANTHER" id="PTHR30521">
    <property type="entry name" value="DEFERROCHELATASE/PEROXIDASE"/>
    <property type="match status" value="1"/>
</dbReference>
<dbReference type="NCBIfam" id="TIGR01413">
    <property type="entry name" value="Dyp_perox_fam"/>
    <property type="match status" value="1"/>
</dbReference>
<evidence type="ECO:0000256" key="1">
    <source>
        <dbReference type="ARBA" id="ARBA00004196"/>
    </source>
</evidence>
<dbReference type="PANTHER" id="PTHR30521:SF4">
    <property type="entry name" value="DEFERROCHELATASE"/>
    <property type="match status" value="1"/>
</dbReference>
<dbReference type="GO" id="GO:0033212">
    <property type="term" value="P:iron import into cell"/>
    <property type="evidence" value="ECO:0007669"/>
    <property type="project" value="InterPro"/>
</dbReference>
<comment type="catalytic activity">
    <reaction evidence="12">
        <text>heme b + 2 H(+) = protoporphyrin IX + Fe(2+)</text>
        <dbReference type="Rhea" id="RHEA:22584"/>
        <dbReference type="ChEBI" id="CHEBI:15378"/>
        <dbReference type="ChEBI" id="CHEBI:29033"/>
        <dbReference type="ChEBI" id="CHEBI:57306"/>
        <dbReference type="ChEBI" id="CHEBI:60344"/>
        <dbReference type="EC" id="4.98.1.1"/>
    </reaction>
    <physiologicalReaction direction="left-to-right" evidence="12">
        <dbReference type="Rhea" id="RHEA:22585"/>
    </physiologicalReaction>
</comment>
<dbReference type="InterPro" id="IPR011008">
    <property type="entry name" value="Dimeric_a/b-barrel"/>
</dbReference>
<comment type="function">
    <text evidence="15">Involved in the recovery of exogenous heme iron. Extracts iron from heme while preserving the protoporphyrin ring intact.</text>
</comment>
<evidence type="ECO:0000256" key="7">
    <source>
        <dbReference type="ARBA" id="ARBA00023002"/>
    </source>
</evidence>
<evidence type="ECO:0000256" key="13">
    <source>
        <dbReference type="PIRSR" id="PIRSR606313-1"/>
    </source>
</evidence>
<dbReference type="InterPro" id="IPR006311">
    <property type="entry name" value="TAT_signal"/>
</dbReference>
<dbReference type="AlphaFoldDB" id="A0A7Z7B6Y6"/>
<evidence type="ECO:0000256" key="9">
    <source>
        <dbReference type="ARBA" id="ARBA00023239"/>
    </source>
</evidence>
<keyword evidence="5 13" id="KW-0479">Metal-binding</keyword>
<dbReference type="EC" id="1.11.1.-" evidence="15"/>
<feature type="binding site" evidence="13">
    <location>
        <position position="344"/>
    </location>
    <ligand>
        <name>heme b</name>
        <dbReference type="ChEBI" id="CHEBI:60344"/>
    </ligand>
</feature>
<evidence type="ECO:0000313" key="19">
    <source>
        <dbReference type="Proteomes" id="UP000198900"/>
    </source>
</evidence>
<protein>
    <recommendedName>
        <fullName evidence="10 15">Deferrochelatase</fullName>
        <ecNumber evidence="15">1.11.1.-</ecNumber>
    </recommendedName>
    <alternativeName>
        <fullName evidence="11 15">Peroxidase EfeB</fullName>
    </alternativeName>
</protein>
<evidence type="ECO:0000256" key="2">
    <source>
        <dbReference type="ARBA" id="ARBA00005365"/>
    </source>
</evidence>
<evidence type="ECO:0000256" key="5">
    <source>
        <dbReference type="ARBA" id="ARBA00022723"/>
    </source>
</evidence>
<comment type="subcellular location">
    <subcellularLocation>
        <location evidence="1">Cell envelope</location>
    </subcellularLocation>
</comment>
<evidence type="ECO:0000256" key="11">
    <source>
        <dbReference type="ARBA" id="ARBA00033775"/>
    </source>
</evidence>
<evidence type="ECO:0000256" key="4">
    <source>
        <dbReference type="ARBA" id="ARBA00022617"/>
    </source>
</evidence>
<keyword evidence="4 13" id="KW-0349">Heme</keyword>
<dbReference type="SUPFAM" id="SSF54909">
    <property type="entry name" value="Dimeric alpha+beta barrel"/>
    <property type="match status" value="1"/>
</dbReference>
<feature type="binding site" evidence="13">
    <location>
        <position position="328"/>
    </location>
    <ligand>
        <name>heme b</name>
        <dbReference type="ChEBI" id="CHEBI:60344"/>
    </ligand>
</feature>
<evidence type="ECO:0000259" key="17">
    <source>
        <dbReference type="Pfam" id="PF20628"/>
    </source>
</evidence>
<proteinExistence type="inferred from homology"/>
<dbReference type="Pfam" id="PF04261">
    <property type="entry name" value="Dyp_perox_N"/>
    <property type="match status" value="1"/>
</dbReference>
<keyword evidence="3 15" id="KW-0575">Peroxidase</keyword>
<evidence type="ECO:0000256" key="3">
    <source>
        <dbReference type="ARBA" id="ARBA00022559"/>
    </source>
</evidence>
<dbReference type="GO" id="GO:0046872">
    <property type="term" value="F:metal ion binding"/>
    <property type="evidence" value="ECO:0007669"/>
    <property type="project" value="UniProtKB-KW"/>
</dbReference>
<accession>A0A7Z7B6Y6</accession>